<evidence type="ECO:0000313" key="1">
    <source>
        <dbReference type="EMBL" id="KAI4321226.1"/>
    </source>
</evidence>
<keyword evidence="2" id="KW-1185">Reference proteome</keyword>
<proteinExistence type="predicted"/>
<accession>A0ACB9ME33</accession>
<gene>
    <name evidence="1" type="ORF">MLD38_034631</name>
</gene>
<name>A0ACB9ME33_9MYRT</name>
<dbReference type="Proteomes" id="UP001057402">
    <property type="component" value="Chromosome 10"/>
</dbReference>
<reference evidence="2" key="1">
    <citation type="journal article" date="2023" name="Front. Plant Sci.">
        <title>Chromosomal-level genome assembly of Melastoma candidum provides insights into trichome evolution.</title>
        <authorList>
            <person name="Zhong Y."/>
            <person name="Wu W."/>
            <person name="Sun C."/>
            <person name="Zou P."/>
            <person name="Liu Y."/>
            <person name="Dai S."/>
            <person name="Zhou R."/>
        </authorList>
    </citation>
    <scope>NUCLEOTIDE SEQUENCE [LARGE SCALE GENOMIC DNA]</scope>
</reference>
<evidence type="ECO:0000313" key="2">
    <source>
        <dbReference type="Proteomes" id="UP001057402"/>
    </source>
</evidence>
<organism evidence="1 2">
    <name type="scientific">Melastoma candidum</name>
    <dbReference type="NCBI Taxonomy" id="119954"/>
    <lineage>
        <taxon>Eukaryota</taxon>
        <taxon>Viridiplantae</taxon>
        <taxon>Streptophyta</taxon>
        <taxon>Embryophyta</taxon>
        <taxon>Tracheophyta</taxon>
        <taxon>Spermatophyta</taxon>
        <taxon>Magnoliopsida</taxon>
        <taxon>eudicotyledons</taxon>
        <taxon>Gunneridae</taxon>
        <taxon>Pentapetalae</taxon>
        <taxon>rosids</taxon>
        <taxon>malvids</taxon>
        <taxon>Myrtales</taxon>
        <taxon>Melastomataceae</taxon>
        <taxon>Melastomatoideae</taxon>
        <taxon>Melastomateae</taxon>
        <taxon>Melastoma</taxon>
    </lineage>
</organism>
<comment type="caution">
    <text evidence="1">The sequence shown here is derived from an EMBL/GenBank/DDBJ whole genome shotgun (WGS) entry which is preliminary data.</text>
</comment>
<dbReference type="EMBL" id="CM042889">
    <property type="protein sequence ID" value="KAI4321226.1"/>
    <property type="molecule type" value="Genomic_DNA"/>
</dbReference>
<protein>
    <submittedName>
        <fullName evidence="1">Uncharacterized protein</fullName>
    </submittedName>
</protein>
<sequence length="161" mass="17249">MVVRPSDSKFGNFSKSWENASGPLWVVTPGLEVSAGSCLGLVDTVSCKGRHPPTPLVLGFGFVARNGVNRGMSSWLAGQKHRVPRSRVRSSLVVNLTVAGDLAVSAEEKVYNVVLKQAALVNRQLRSKVDLEVKPEIIVPGSLGVLGEAYERCGEICAEYA</sequence>